<keyword evidence="1" id="KW-0472">Membrane</keyword>
<evidence type="ECO:0000313" key="3">
    <source>
        <dbReference type="Proteomes" id="UP000277582"/>
    </source>
</evidence>
<keyword evidence="3" id="KW-1185">Reference proteome</keyword>
<name>A0A429GC99_9CREN</name>
<evidence type="ECO:0000256" key="1">
    <source>
        <dbReference type="SAM" id="Phobius"/>
    </source>
</evidence>
<proteinExistence type="predicted"/>
<feature type="transmembrane region" description="Helical" evidence="1">
    <location>
        <begin position="43"/>
        <end position="63"/>
    </location>
</feature>
<dbReference type="AlphaFoldDB" id="A0A429GC99"/>
<reference evidence="2 3" key="1">
    <citation type="submission" date="2018-10" db="EMBL/GenBank/DDBJ databases">
        <title>Co-occurring genomic capacity for anaerobic methane metabolism and dissimilatory sulfite reduction discovered in the Korarchaeota.</title>
        <authorList>
            <person name="Mckay L.J."/>
            <person name="Dlakic M."/>
            <person name="Fields M.W."/>
            <person name="Delmont T.O."/>
            <person name="Eren A.M."/>
            <person name="Jay Z.J."/>
            <person name="Klingelsmith K.B."/>
            <person name="Rusch D.B."/>
            <person name="Inskeep W.P."/>
        </authorList>
    </citation>
    <scope>NUCLEOTIDE SEQUENCE [LARGE SCALE GENOMIC DNA]</scope>
    <source>
        <strain evidence="2 3">MDKW</strain>
    </source>
</reference>
<protein>
    <recommendedName>
        <fullName evidence="4">Preprotein translocase subunit Sec61beta</fullName>
    </recommendedName>
</protein>
<accession>A0A429GC99</accession>
<gene>
    <name evidence="2" type="ORF">D6D85_16075</name>
</gene>
<keyword evidence="1" id="KW-1133">Transmembrane helix</keyword>
<evidence type="ECO:0000313" key="2">
    <source>
        <dbReference type="EMBL" id="RSN71435.1"/>
    </source>
</evidence>
<comment type="caution">
    <text evidence="2">The sequence shown here is derived from an EMBL/GenBank/DDBJ whole genome shotgun (WGS) entry which is preliminary data.</text>
</comment>
<evidence type="ECO:0008006" key="4">
    <source>
        <dbReference type="Google" id="ProtNLM"/>
    </source>
</evidence>
<sequence>MHEGRRWYVLPKKSKRRDIMPMSVAGILSFSTEDTGAIKVPKWFPAVLTILTALGIAILPLIIH</sequence>
<organism evidence="2 3">
    <name type="scientific">Candidatus Methanodesulfokora washburnensis</name>
    <dbReference type="NCBI Taxonomy" id="2478471"/>
    <lineage>
        <taxon>Archaea</taxon>
        <taxon>Thermoproteota</taxon>
        <taxon>Candidatus Korarchaeia</taxon>
        <taxon>Candidatus Korarchaeia incertae sedis</taxon>
        <taxon>Candidatus Methanodesulfokora</taxon>
    </lineage>
</organism>
<keyword evidence="1" id="KW-0812">Transmembrane</keyword>
<dbReference type="EMBL" id="RCOS01000175">
    <property type="protein sequence ID" value="RSN71435.1"/>
    <property type="molecule type" value="Genomic_DNA"/>
</dbReference>
<dbReference type="Proteomes" id="UP000277582">
    <property type="component" value="Unassembled WGS sequence"/>
</dbReference>